<evidence type="ECO:0000256" key="1">
    <source>
        <dbReference type="SAM" id="SignalP"/>
    </source>
</evidence>
<feature type="signal peptide" evidence="1">
    <location>
        <begin position="1"/>
        <end position="21"/>
    </location>
</feature>
<feature type="chain" id="PRO_5003308660" description="Outer membrane protein beta-barrel domain-containing protein" evidence="1">
    <location>
        <begin position="22"/>
        <end position="246"/>
    </location>
</feature>
<proteinExistence type="predicted"/>
<protein>
    <recommendedName>
        <fullName evidence="2">Outer membrane protein beta-barrel domain-containing protein</fullName>
    </recommendedName>
</protein>
<gene>
    <name evidence="3" type="ORF">Bcop_2031</name>
</gene>
<dbReference type="AlphaFoldDB" id="F3ZSW4"/>
<dbReference type="OrthoDB" id="1047099at2"/>
<name>F3ZSW4_9BACE</name>
<sequence length="246" mass="28606">MKRVLLILLLLPLSIALYSQSAISTLYADKKLNFGVKTGFTSTIFMTSNFSMGDVKIKQVQNNYKVGYASSFFMRYNMKSHYIQSELVYSINKCEITFEKHGEKQQGFTPDYASINSRMHSIEIPILYGYNFIKKDIYGMSFFVGPKIRYFWESKSKMEYTNFDQLNIDEDFYPINFGLTAGIAVYISKIFFDFRYEQILHNISKGVDYDGMRNVSISQSDKNLSQGEIKLHRRDHMLSFSLGVIF</sequence>
<keyword evidence="1" id="KW-0732">Signal</keyword>
<reference evidence="3 4" key="1">
    <citation type="journal article" date="2011" name="Stand. Genomic Sci.">
        <title>Non-contiguous finished genome sequence of Bacteroides coprosuis type strain (PC139).</title>
        <authorList>
            <person name="Land M."/>
            <person name="Held B."/>
            <person name="Gronow S."/>
            <person name="Abt B."/>
            <person name="Lucas S."/>
            <person name="Del Rio T.G."/>
            <person name="Nolan M."/>
            <person name="Tice H."/>
            <person name="Cheng J.F."/>
            <person name="Pitluck S."/>
            <person name="Liolios K."/>
            <person name="Pagani I."/>
            <person name="Ivanova N."/>
            <person name="Mavromatis K."/>
            <person name="Mikhailova N."/>
            <person name="Pati A."/>
            <person name="Tapia R."/>
            <person name="Han C."/>
            <person name="Goodwin L."/>
            <person name="Chen A."/>
            <person name="Palaniappan K."/>
            <person name="Hauser L."/>
            <person name="Brambilla E.M."/>
            <person name="Rohde M."/>
            <person name="Goker M."/>
            <person name="Detter J.C."/>
            <person name="Woyke T."/>
            <person name="Bristow J."/>
            <person name="Eisen J.A."/>
            <person name="Markowitz V."/>
            <person name="Hugenholtz P."/>
            <person name="Kyrpides N.C."/>
            <person name="Klenk H.P."/>
            <person name="Lapidus A."/>
        </authorList>
    </citation>
    <scope>NUCLEOTIDE SEQUENCE</scope>
    <source>
        <strain evidence="3 4">DSM 18011</strain>
    </source>
</reference>
<evidence type="ECO:0000313" key="4">
    <source>
        <dbReference type="Proteomes" id="UP000018439"/>
    </source>
</evidence>
<dbReference type="EMBL" id="CM001167">
    <property type="protein sequence ID" value="EGJ72205.1"/>
    <property type="molecule type" value="Genomic_DNA"/>
</dbReference>
<feature type="domain" description="Outer membrane protein beta-barrel" evidence="2">
    <location>
        <begin position="26"/>
        <end position="203"/>
    </location>
</feature>
<dbReference type="Pfam" id="PF13568">
    <property type="entry name" value="OMP_b-brl_2"/>
    <property type="match status" value="1"/>
</dbReference>
<evidence type="ECO:0000259" key="2">
    <source>
        <dbReference type="Pfam" id="PF13568"/>
    </source>
</evidence>
<dbReference type="eggNOG" id="ENOG5031GH7">
    <property type="taxonomic scope" value="Bacteria"/>
</dbReference>
<keyword evidence="4" id="KW-1185">Reference proteome</keyword>
<accession>F3ZSW4</accession>
<organism evidence="3 4">
    <name type="scientific">Bacteroides coprosuis DSM 18011</name>
    <dbReference type="NCBI Taxonomy" id="679937"/>
    <lineage>
        <taxon>Bacteria</taxon>
        <taxon>Pseudomonadati</taxon>
        <taxon>Bacteroidota</taxon>
        <taxon>Bacteroidia</taxon>
        <taxon>Bacteroidales</taxon>
        <taxon>Bacteroidaceae</taxon>
        <taxon>Bacteroides</taxon>
    </lineage>
</organism>
<dbReference type="STRING" id="679937.Bcop_2031"/>
<dbReference type="Proteomes" id="UP000018439">
    <property type="component" value="Chromosome"/>
</dbReference>
<evidence type="ECO:0000313" key="3">
    <source>
        <dbReference type="EMBL" id="EGJ72205.1"/>
    </source>
</evidence>
<dbReference type="HOGENOM" id="CLU_098937_0_0_10"/>
<dbReference type="InterPro" id="IPR025665">
    <property type="entry name" value="Beta-barrel_OMP_2"/>
</dbReference>